<proteinExistence type="predicted"/>
<dbReference type="EMBL" id="UINC01211957">
    <property type="protein sequence ID" value="SVE36077.1"/>
    <property type="molecule type" value="Genomic_DNA"/>
</dbReference>
<accession>A0A383CUR5</accession>
<name>A0A383CUR5_9ZZZZ</name>
<evidence type="ECO:0008006" key="2">
    <source>
        <dbReference type="Google" id="ProtNLM"/>
    </source>
</evidence>
<sequence length="185" mass="21264">MNNNIEIIDNYLDQEYFDSLVAFFMDDKGPQVIEWTMVRNIEGPGNPDASVKLFYMTHIFYVDIIMGLDNGKKVYGVGHISSPFFEKILPLLDKLNIKSLIRVKANLYPYSGETLHEHRMHTDYEFPHYAALLSLNTCDGYTKLEDGTKVESIANRILHFDGSQKHCSTTTTSKFARINININYL</sequence>
<evidence type="ECO:0000313" key="1">
    <source>
        <dbReference type="EMBL" id="SVE36077.1"/>
    </source>
</evidence>
<gene>
    <name evidence="1" type="ORF">METZ01_LOCUS488931</name>
</gene>
<organism evidence="1">
    <name type="scientific">marine metagenome</name>
    <dbReference type="NCBI Taxonomy" id="408172"/>
    <lineage>
        <taxon>unclassified sequences</taxon>
        <taxon>metagenomes</taxon>
        <taxon>ecological metagenomes</taxon>
    </lineage>
</organism>
<protein>
    <recommendedName>
        <fullName evidence="2">Prolyl 4-hydroxylase alpha subunit Fe(2+) 2OG dioxygenase domain-containing protein</fullName>
    </recommendedName>
</protein>
<reference evidence="1" key="1">
    <citation type="submission" date="2018-05" db="EMBL/GenBank/DDBJ databases">
        <authorList>
            <person name="Lanie J.A."/>
            <person name="Ng W.-L."/>
            <person name="Kazmierczak K.M."/>
            <person name="Andrzejewski T.M."/>
            <person name="Davidsen T.M."/>
            <person name="Wayne K.J."/>
            <person name="Tettelin H."/>
            <person name="Glass J.I."/>
            <person name="Rusch D."/>
            <person name="Podicherti R."/>
            <person name="Tsui H.-C.T."/>
            <person name="Winkler M.E."/>
        </authorList>
    </citation>
    <scope>NUCLEOTIDE SEQUENCE</scope>
</reference>
<dbReference type="AlphaFoldDB" id="A0A383CUR5"/>